<feature type="domain" description="MMS19 N-terminal" evidence="2">
    <location>
        <begin position="59"/>
        <end position="166"/>
    </location>
</feature>
<accession>X6LLT8</accession>
<keyword evidence="1" id="KW-0227">DNA damage</keyword>
<gene>
    <name evidence="3" type="ORF">RFI_35328</name>
</gene>
<dbReference type="PANTHER" id="PTHR12891">
    <property type="entry name" value="DNA REPAIR/TRANSCRIPTION PROTEIN MET18/MMS19"/>
    <property type="match status" value="1"/>
</dbReference>
<evidence type="ECO:0000313" key="4">
    <source>
        <dbReference type="Proteomes" id="UP000023152"/>
    </source>
</evidence>
<dbReference type="Pfam" id="PF14500">
    <property type="entry name" value="MMS19_N"/>
    <property type="match status" value="1"/>
</dbReference>
<evidence type="ECO:0000313" key="3">
    <source>
        <dbReference type="EMBL" id="ETO02112.1"/>
    </source>
</evidence>
<sequence>MEIYSLRHLSDSWMAKKIPETLCYVSYCLNTFVVYLIRSKFKTTLKLNIFFFFFKKKKKLMVYPLIVELFDVISVYYPIDFTPPANDTHGITSDHLRDALCECFKSHSLLSSYALPLILEKLQEPENDKQHFDMLTCLRECLECYGLTIIQSYLRQLYELMKSQILFGNFSDTNTYVLDECLHVMKVIMQMICRQKGLFFFFFLRYIYMLCVVKYTRGLCLCLCLCVYKADGETSTQSTNGRDENEKLWIENVNCIGWTSFVEPLLMDGENELKIPDAKMARLFGKIIATCAACHHIAFLCLMKRFWTLIFTKYHQKDISSDSPKEAIVELLTNMWTLLHDLFIEDSSIQQQQLLQMQSYLNPMFDFFISIIDNDSTVECVTIQSFFLLLLLIESNM</sequence>
<comment type="similarity">
    <text evidence="1">Belongs to the MET18/MMS19 family.</text>
</comment>
<protein>
    <recommendedName>
        <fullName evidence="1">MMS19 nucleotide excision repair protein</fullName>
    </recommendedName>
</protein>
<organism evidence="3 4">
    <name type="scientific">Reticulomyxa filosa</name>
    <dbReference type="NCBI Taxonomy" id="46433"/>
    <lineage>
        <taxon>Eukaryota</taxon>
        <taxon>Sar</taxon>
        <taxon>Rhizaria</taxon>
        <taxon>Retaria</taxon>
        <taxon>Foraminifera</taxon>
        <taxon>Monothalamids</taxon>
        <taxon>Reticulomyxidae</taxon>
        <taxon>Reticulomyxa</taxon>
    </lineage>
</organism>
<keyword evidence="4" id="KW-1185">Reference proteome</keyword>
<dbReference type="GO" id="GO:0051604">
    <property type="term" value="P:protein maturation"/>
    <property type="evidence" value="ECO:0007669"/>
    <property type="project" value="UniProtKB-UniRule"/>
</dbReference>
<dbReference type="OrthoDB" id="342900at2759"/>
<dbReference type="InterPro" id="IPR039920">
    <property type="entry name" value="MMS19"/>
</dbReference>
<dbReference type="GO" id="GO:0006281">
    <property type="term" value="P:DNA repair"/>
    <property type="evidence" value="ECO:0007669"/>
    <property type="project" value="UniProtKB-UniRule"/>
</dbReference>
<dbReference type="PANTHER" id="PTHR12891:SF0">
    <property type="entry name" value="MMS19 NUCLEOTIDE EXCISION REPAIR PROTEIN HOMOLOG"/>
    <property type="match status" value="1"/>
</dbReference>
<dbReference type="EMBL" id="ASPP01036675">
    <property type="protein sequence ID" value="ETO02112.1"/>
    <property type="molecule type" value="Genomic_DNA"/>
</dbReference>
<keyword evidence="1" id="KW-0234">DNA repair</keyword>
<dbReference type="AlphaFoldDB" id="X6LLT8"/>
<dbReference type="InterPro" id="IPR029240">
    <property type="entry name" value="MMS19_N"/>
</dbReference>
<comment type="function">
    <text evidence="1">Key component of the cytosolic iron-sulfur protein assembly (CIA) complex, a multiprotein complex that mediates the incorporation of iron-sulfur cluster into apoproteins specifically involved in DNA metabolism and genomic integrity. In the CIA complex, MMS19 acts as an adapter between early-acting CIA components and a subset of cellular target iron-sulfur proteins.</text>
</comment>
<name>X6LLT8_RETFI</name>
<evidence type="ECO:0000256" key="1">
    <source>
        <dbReference type="RuleBase" id="RU367072"/>
    </source>
</evidence>
<dbReference type="GO" id="GO:0005634">
    <property type="term" value="C:nucleus"/>
    <property type="evidence" value="ECO:0007669"/>
    <property type="project" value="UniProtKB-SubCell"/>
</dbReference>
<proteinExistence type="inferred from homology"/>
<comment type="subcellular location">
    <subcellularLocation>
        <location evidence="1">Nucleus</location>
    </subcellularLocation>
</comment>
<dbReference type="GO" id="GO:0016226">
    <property type="term" value="P:iron-sulfur cluster assembly"/>
    <property type="evidence" value="ECO:0007669"/>
    <property type="project" value="UniProtKB-UniRule"/>
</dbReference>
<comment type="caution">
    <text evidence="3">The sequence shown here is derived from an EMBL/GenBank/DDBJ whole genome shotgun (WGS) entry which is preliminary data.</text>
</comment>
<dbReference type="Proteomes" id="UP000023152">
    <property type="component" value="Unassembled WGS sequence"/>
</dbReference>
<dbReference type="GO" id="GO:0097361">
    <property type="term" value="C:cytosolic [4Fe-4S] assembly targeting complex"/>
    <property type="evidence" value="ECO:0007669"/>
    <property type="project" value="UniProtKB-UniRule"/>
</dbReference>
<reference evidence="3 4" key="1">
    <citation type="journal article" date="2013" name="Curr. Biol.">
        <title>The Genome of the Foraminiferan Reticulomyxa filosa.</title>
        <authorList>
            <person name="Glockner G."/>
            <person name="Hulsmann N."/>
            <person name="Schleicher M."/>
            <person name="Noegel A.A."/>
            <person name="Eichinger L."/>
            <person name="Gallinger C."/>
            <person name="Pawlowski J."/>
            <person name="Sierra R."/>
            <person name="Euteneuer U."/>
            <person name="Pillet L."/>
            <person name="Moustafa A."/>
            <person name="Platzer M."/>
            <person name="Groth M."/>
            <person name="Szafranski K."/>
            <person name="Schliwa M."/>
        </authorList>
    </citation>
    <scope>NUCLEOTIDE SEQUENCE [LARGE SCALE GENOMIC DNA]</scope>
</reference>
<evidence type="ECO:0000259" key="2">
    <source>
        <dbReference type="Pfam" id="PF14500"/>
    </source>
</evidence>
<keyword evidence="1" id="KW-0539">Nucleus</keyword>